<accession>A0A193LF36</accession>
<keyword evidence="5" id="KW-0808">Transferase</keyword>
<name>A0A193LF36_9GAMM</name>
<dbReference type="InterPro" id="IPR003660">
    <property type="entry name" value="HAMP_dom"/>
</dbReference>
<evidence type="ECO:0000256" key="6">
    <source>
        <dbReference type="ARBA" id="ARBA00022777"/>
    </source>
</evidence>
<dbReference type="CDD" id="cd00082">
    <property type="entry name" value="HisKA"/>
    <property type="match status" value="1"/>
</dbReference>
<reference evidence="11 12" key="1">
    <citation type="submission" date="2016-06" db="EMBL/GenBank/DDBJ databases">
        <title>Complete genome sequence of a deep-branching marine Gamma Proteobacterium Woeseia oceani type strain XK5.</title>
        <authorList>
            <person name="Mu D."/>
            <person name="Du Z."/>
        </authorList>
    </citation>
    <scope>NUCLEOTIDE SEQUENCE [LARGE SCALE GENOMIC DNA]</scope>
    <source>
        <strain evidence="11 12">XK5</strain>
    </source>
</reference>
<dbReference type="SMART" id="SM00387">
    <property type="entry name" value="HATPase_c"/>
    <property type="match status" value="1"/>
</dbReference>
<dbReference type="Gene3D" id="3.30.565.10">
    <property type="entry name" value="Histidine kinase-like ATPase, C-terminal domain"/>
    <property type="match status" value="1"/>
</dbReference>
<dbReference type="InterPro" id="IPR004358">
    <property type="entry name" value="Sig_transdc_His_kin-like_C"/>
</dbReference>
<keyword evidence="8" id="KW-1133">Transmembrane helix</keyword>
<evidence type="ECO:0000256" key="3">
    <source>
        <dbReference type="ARBA" id="ARBA00012438"/>
    </source>
</evidence>
<dbReference type="InterPro" id="IPR036097">
    <property type="entry name" value="HisK_dim/P_sf"/>
</dbReference>
<keyword evidence="4" id="KW-0597">Phosphoprotein</keyword>
<evidence type="ECO:0000256" key="2">
    <source>
        <dbReference type="ARBA" id="ARBA00004370"/>
    </source>
</evidence>
<dbReference type="AlphaFoldDB" id="A0A193LF36"/>
<evidence type="ECO:0000259" key="10">
    <source>
        <dbReference type="PROSITE" id="PS50885"/>
    </source>
</evidence>
<keyword evidence="7" id="KW-0902">Two-component regulatory system</keyword>
<comment type="subcellular location">
    <subcellularLocation>
        <location evidence="2">Membrane</location>
    </subcellularLocation>
</comment>
<dbReference type="Pfam" id="PF02518">
    <property type="entry name" value="HATPase_c"/>
    <property type="match status" value="1"/>
</dbReference>
<dbReference type="KEGG" id="woc:BA177_07020"/>
<evidence type="ECO:0000256" key="5">
    <source>
        <dbReference type="ARBA" id="ARBA00022679"/>
    </source>
</evidence>
<dbReference type="PROSITE" id="PS50885">
    <property type="entry name" value="HAMP"/>
    <property type="match status" value="1"/>
</dbReference>
<dbReference type="STRING" id="1548547.BA177_07020"/>
<dbReference type="InterPro" id="IPR050736">
    <property type="entry name" value="Sensor_HK_Regulatory"/>
</dbReference>
<feature type="domain" description="HAMP" evidence="10">
    <location>
        <begin position="199"/>
        <end position="251"/>
    </location>
</feature>
<gene>
    <name evidence="11" type="ORF">BA177_07020</name>
</gene>
<evidence type="ECO:0000259" key="9">
    <source>
        <dbReference type="PROSITE" id="PS50109"/>
    </source>
</evidence>
<dbReference type="EC" id="2.7.13.3" evidence="3"/>
<dbReference type="CDD" id="cd00075">
    <property type="entry name" value="HATPase"/>
    <property type="match status" value="1"/>
</dbReference>
<dbReference type="PRINTS" id="PR00344">
    <property type="entry name" value="BCTRLSENSOR"/>
</dbReference>
<dbReference type="SUPFAM" id="SSF47384">
    <property type="entry name" value="Homodimeric domain of signal transducing histidine kinase"/>
    <property type="match status" value="1"/>
</dbReference>
<dbReference type="GO" id="GO:0016020">
    <property type="term" value="C:membrane"/>
    <property type="evidence" value="ECO:0007669"/>
    <property type="project" value="UniProtKB-SubCell"/>
</dbReference>
<dbReference type="PROSITE" id="PS50109">
    <property type="entry name" value="HIS_KIN"/>
    <property type="match status" value="1"/>
</dbReference>
<keyword evidence="8" id="KW-0472">Membrane</keyword>
<dbReference type="InterPro" id="IPR003661">
    <property type="entry name" value="HisK_dim/P_dom"/>
</dbReference>
<dbReference type="Gene3D" id="1.10.287.130">
    <property type="match status" value="1"/>
</dbReference>
<evidence type="ECO:0000313" key="11">
    <source>
        <dbReference type="EMBL" id="ANO50994.1"/>
    </source>
</evidence>
<evidence type="ECO:0000313" key="12">
    <source>
        <dbReference type="Proteomes" id="UP000092695"/>
    </source>
</evidence>
<feature type="transmembrane region" description="Helical" evidence="8">
    <location>
        <begin position="12"/>
        <end position="33"/>
    </location>
</feature>
<sequence>MKFRRPRSLNGLILVGFGLVAAPLLLAIIWALFSLDRLAEQSEQLVITGVAAAEQNRLLFEQVGSLERVARQHAVLQSDDSRELLRQDFASLQARLEIMSPMITLAAAEEPASSVSAKADSIVTALLQPVANAESTVQALSEFAPLRQDVTRLTVQLSDHIERQVEELQDNIRNAQQISAWQTAALVPGTIVVVLFFTLLVARPIRQIDQAINQLGQSGFSKPIRISGPTDLEKLGHQLDWLRLRLLELAQEKNRFLRHMSHELKTPLANIREGTELLLDGTVGDLQPAQREVTDILRLNGLKLQQLIENLLSFSAWQTKNEVLTRSDFPIRALAVAVAKAQRLALKAGQIQLRLDVQDEIINADRDKIRTVLDNLLSNAIKFTPKGGLITIRGRREERQFVLEFGDTGPGIPADEQPRIFDAFFQGKREQGGQVAGTGIGLSVVLECIQAHDGSVELIDSDEFSGAYFRIHIPQSQAAAQPRIAANA</sequence>
<dbReference type="InterPro" id="IPR003594">
    <property type="entry name" value="HATPase_dom"/>
</dbReference>
<evidence type="ECO:0000256" key="7">
    <source>
        <dbReference type="ARBA" id="ARBA00023012"/>
    </source>
</evidence>
<protein>
    <recommendedName>
        <fullName evidence="3">histidine kinase</fullName>
        <ecNumber evidence="3">2.7.13.3</ecNumber>
    </recommendedName>
</protein>
<comment type="catalytic activity">
    <reaction evidence="1">
        <text>ATP + protein L-histidine = ADP + protein N-phospho-L-histidine.</text>
        <dbReference type="EC" id="2.7.13.3"/>
    </reaction>
</comment>
<dbReference type="PANTHER" id="PTHR43711:SF1">
    <property type="entry name" value="HISTIDINE KINASE 1"/>
    <property type="match status" value="1"/>
</dbReference>
<keyword evidence="12" id="KW-1185">Reference proteome</keyword>
<feature type="domain" description="Histidine kinase" evidence="9">
    <location>
        <begin position="259"/>
        <end position="477"/>
    </location>
</feature>
<dbReference type="EMBL" id="CP016268">
    <property type="protein sequence ID" value="ANO50994.1"/>
    <property type="molecule type" value="Genomic_DNA"/>
</dbReference>
<proteinExistence type="predicted"/>
<dbReference type="Pfam" id="PF00512">
    <property type="entry name" value="HisKA"/>
    <property type="match status" value="1"/>
</dbReference>
<dbReference type="Gene3D" id="6.10.340.10">
    <property type="match status" value="1"/>
</dbReference>
<organism evidence="11 12">
    <name type="scientific">Woeseia oceani</name>
    <dbReference type="NCBI Taxonomy" id="1548547"/>
    <lineage>
        <taxon>Bacteria</taxon>
        <taxon>Pseudomonadati</taxon>
        <taxon>Pseudomonadota</taxon>
        <taxon>Gammaproteobacteria</taxon>
        <taxon>Woeseiales</taxon>
        <taxon>Woeseiaceae</taxon>
        <taxon>Woeseia</taxon>
    </lineage>
</organism>
<dbReference type="PANTHER" id="PTHR43711">
    <property type="entry name" value="TWO-COMPONENT HISTIDINE KINASE"/>
    <property type="match status" value="1"/>
</dbReference>
<dbReference type="SMART" id="SM00388">
    <property type="entry name" value="HisKA"/>
    <property type="match status" value="1"/>
</dbReference>
<dbReference type="InterPro" id="IPR005467">
    <property type="entry name" value="His_kinase_dom"/>
</dbReference>
<evidence type="ECO:0000256" key="8">
    <source>
        <dbReference type="SAM" id="Phobius"/>
    </source>
</evidence>
<dbReference type="InterPro" id="IPR036890">
    <property type="entry name" value="HATPase_C_sf"/>
</dbReference>
<keyword evidence="6" id="KW-0418">Kinase</keyword>
<dbReference type="SUPFAM" id="SSF55874">
    <property type="entry name" value="ATPase domain of HSP90 chaperone/DNA topoisomerase II/histidine kinase"/>
    <property type="match status" value="1"/>
</dbReference>
<dbReference type="Proteomes" id="UP000092695">
    <property type="component" value="Chromosome"/>
</dbReference>
<evidence type="ECO:0000256" key="1">
    <source>
        <dbReference type="ARBA" id="ARBA00000085"/>
    </source>
</evidence>
<evidence type="ECO:0000256" key="4">
    <source>
        <dbReference type="ARBA" id="ARBA00022553"/>
    </source>
</evidence>
<dbReference type="GO" id="GO:0000155">
    <property type="term" value="F:phosphorelay sensor kinase activity"/>
    <property type="evidence" value="ECO:0007669"/>
    <property type="project" value="InterPro"/>
</dbReference>
<keyword evidence="8" id="KW-0812">Transmembrane</keyword>
<dbReference type="OrthoDB" id="9804645at2"/>
<dbReference type="RefSeq" id="WP_068614733.1">
    <property type="nucleotide sequence ID" value="NZ_CP016268.1"/>
</dbReference>